<feature type="compositionally biased region" description="Polar residues" evidence="1">
    <location>
        <begin position="10"/>
        <end position="22"/>
    </location>
</feature>
<evidence type="ECO:0000313" key="2">
    <source>
        <dbReference type="EMBL" id="MFC6591614.1"/>
    </source>
</evidence>
<accession>A0ABW1YBR6</accession>
<comment type="caution">
    <text evidence="2">The sequence shown here is derived from an EMBL/GenBank/DDBJ whole genome shotgun (WGS) entry which is preliminary data.</text>
</comment>
<keyword evidence="3" id="KW-1185">Reference proteome</keyword>
<protein>
    <submittedName>
        <fullName evidence="2">Uncharacterized protein</fullName>
    </submittedName>
</protein>
<reference evidence="3" key="1">
    <citation type="journal article" date="2019" name="Int. J. Syst. Evol. Microbiol.">
        <title>The Global Catalogue of Microorganisms (GCM) 10K type strain sequencing project: providing services to taxonomists for standard genome sequencing and annotation.</title>
        <authorList>
            <consortium name="The Broad Institute Genomics Platform"/>
            <consortium name="The Broad Institute Genome Sequencing Center for Infectious Disease"/>
            <person name="Wu L."/>
            <person name="Ma J."/>
        </authorList>
    </citation>
    <scope>NUCLEOTIDE SEQUENCE [LARGE SCALE GENOMIC DNA]</scope>
    <source>
        <strain evidence="3">CGMCC 1.15772</strain>
    </source>
</reference>
<dbReference type="Proteomes" id="UP001596297">
    <property type="component" value="Unassembled WGS sequence"/>
</dbReference>
<gene>
    <name evidence="2" type="ORF">ACFP81_06025</name>
</gene>
<name>A0ABW1YBR6_9DEIO</name>
<evidence type="ECO:0000313" key="3">
    <source>
        <dbReference type="Proteomes" id="UP001596297"/>
    </source>
</evidence>
<proteinExistence type="predicted"/>
<feature type="region of interest" description="Disordered" evidence="1">
    <location>
        <begin position="49"/>
        <end position="71"/>
    </location>
</feature>
<feature type="region of interest" description="Disordered" evidence="1">
    <location>
        <begin position="1"/>
        <end position="22"/>
    </location>
</feature>
<dbReference type="RefSeq" id="WP_380082617.1">
    <property type="nucleotide sequence ID" value="NZ_JBHSWD010000001.1"/>
</dbReference>
<sequence length="71" mass="7577">MNKVEREPGSTPSADTPQEQSEVLISGVDIGPSDEERVNVTPTVDHARFVPLVRSHPAPGETTPALDNEDG</sequence>
<organism evidence="2 3">
    <name type="scientific">Deinococcus lacus</name>
    <dbReference type="NCBI Taxonomy" id="392561"/>
    <lineage>
        <taxon>Bacteria</taxon>
        <taxon>Thermotogati</taxon>
        <taxon>Deinococcota</taxon>
        <taxon>Deinococci</taxon>
        <taxon>Deinococcales</taxon>
        <taxon>Deinococcaceae</taxon>
        <taxon>Deinococcus</taxon>
    </lineage>
</organism>
<dbReference type="EMBL" id="JBHSWD010000001">
    <property type="protein sequence ID" value="MFC6591614.1"/>
    <property type="molecule type" value="Genomic_DNA"/>
</dbReference>
<evidence type="ECO:0000256" key="1">
    <source>
        <dbReference type="SAM" id="MobiDB-lite"/>
    </source>
</evidence>